<comment type="caution">
    <text evidence="1">The sequence shown here is derived from an EMBL/GenBank/DDBJ whole genome shotgun (WGS) entry which is preliminary data.</text>
</comment>
<sequence>MGSEFIEQWVKIGLLAKNKVKADCSDLEYSDLCTKCEKVFSHQNTKLCIAKQQHSI</sequence>
<reference evidence="1" key="2">
    <citation type="submission" date="2020-06" db="EMBL/GenBank/DDBJ databases">
        <title>Helianthus annuus Genome sequencing and assembly Release 2.</title>
        <authorList>
            <person name="Gouzy J."/>
            <person name="Langlade N."/>
            <person name="Munos S."/>
        </authorList>
    </citation>
    <scope>NUCLEOTIDE SEQUENCE</scope>
    <source>
        <tissue evidence="1">Leaves</tissue>
    </source>
</reference>
<evidence type="ECO:0000313" key="2">
    <source>
        <dbReference type="Proteomes" id="UP000215914"/>
    </source>
</evidence>
<reference evidence="1" key="1">
    <citation type="journal article" date="2017" name="Nature">
        <title>The sunflower genome provides insights into oil metabolism, flowering and Asterid evolution.</title>
        <authorList>
            <person name="Badouin H."/>
            <person name="Gouzy J."/>
            <person name="Grassa C.J."/>
            <person name="Murat F."/>
            <person name="Staton S.E."/>
            <person name="Cottret L."/>
            <person name="Lelandais-Briere C."/>
            <person name="Owens G.L."/>
            <person name="Carrere S."/>
            <person name="Mayjonade B."/>
            <person name="Legrand L."/>
            <person name="Gill N."/>
            <person name="Kane N.C."/>
            <person name="Bowers J.E."/>
            <person name="Hubner S."/>
            <person name="Bellec A."/>
            <person name="Berard A."/>
            <person name="Berges H."/>
            <person name="Blanchet N."/>
            <person name="Boniface M.C."/>
            <person name="Brunel D."/>
            <person name="Catrice O."/>
            <person name="Chaidir N."/>
            <person name="Claudel C."/>
            <person name="Donnadieu C."/>
            <person name="Faraut T."/>
            <person name="Fievet G."/>
            <person name="Helmstetter N."/>
            <person name="King M."/>
            <person name="Knapp S.J."/>
            <person name="Lai Z."/>
            <person name="Le Paslier M.C."/>
            <person name="Lippi Y."/>
            <person name="Lorenzon L."/>
            <person name="Mandel J.R."/>
            <person name="Marage G."/>
            <person name="Marchand G."/>
            <person name="Marquand E."/>
            <person name="Bret-Mestries E."/>
            <person name="Morien E."/>
            <person name="Nambeesan S."/>
            <person name="Nguyen T."/>
            <person name="Pegot-Espagnet P."/>
            <person name="Pouilly N."/>
            <person name="Raftis F."/>
            <person name="Sallet E."/>
            <person name="Schiex T."/>
            <person name="Thomas J."/>
            <person name="Vandecasteele C."/>
            <person name="Vares D."/>
            <person name="Vear F."/>
            <person name="Vautrin S."/>
            <person name="Crespi M."/>
            <person name="Mangin B."/>
            <person name="Burke J.M."/>
            <person name="Salse J."/>
            <person name="Munos S."/>
            <person name="Vincourt P."/>
            <person name="Rieseberg L.H."/>
            <person name="Langlade N.B."/>
        </authorList>
    </citation>
    <scope>NUCLEOTIDE SEQUENCE</scope>
    <source>
        <tissue evidence="1">Leaves</tissue>
    </source>
</reference>
<accession>A0A9K3J037</accession>
<proteinExistence type="predicted"/>
<dbReference type="AlphaFoldDB" id="A0A9K3J037"/>
<dbReference type="EMBL" id="MNCJ02000320">
    <property type="protein sequence ID" value="KAF5805906.1"/>
    <property type="molecule type" value="Genomic_DNA"/>
</dbReference>
<keyword evidence="2" id="KW-1185">Reference proteome</keyword>
<keyword evidence="1" id="KW-0456">Lyase</keyword>
<dbReference type="Gramene" id="mRNA:HanXRQr2_Chr05g0214941">
    <property type="protein sequence ID" value="CDS:HanXRQr2_Chr05g0214941.1"/>
    <property type="gene ID" value="HanXRQr2_Chr05g0214941"/>
</dbReference>
<name>A0A9K3J037_HELAN</name>
<evidence type="ECO:0000313" key="1">
    <source>
        <dbReference type="EMBL" id="KAF5805906.1"/>
    </source>
</evidence>
<dbReference type="GO" id="GO:0004089">
    <property type="term" value="F:carbonate dehydratase activity"/>
    <property type="evidence" value="ECO:0007669"/>
    <property type="project" value="UniProtKB-EC"/>
</dbReference>
<dbReference type="EC" id="4.2.1.1" evidence="1"/>
<protein>
    <submittedName>
        <fullName evidence="1">Carbonic anhydrase</fullName>
        <ecNumber evidence="1">4.2.1.1</ecNumber>
    </submittedName>
</protein>
<dbReference type="Proteomes" id="UP000215914">
    <property type="component" value="Unassembled WGS sequence"/>
</dbReference>
<gene>
    <name evidence="1" type="ORF">HanXRQr2_Chr05g0214941</name>
</gene>
<organism evidence="1 2">
    <name type="scientific">Helianthus annuus</name>
    <name type="common">Common sunflower</name>
    <dbReference type="NCBI Taxonomy" id="4232"/>
    <lineage>
        <taxon>Eukaryota</taxon>
        <taxon>Viridiplantae</taxon>
        <taxon>Streptophyta</taxon>
        <taxon>Embryophyta</taxon>
        <taxon>Tracheophyta</taxon>
        <taxon>Spermatophyta</taxon>
        <taxon>Magnoliopsida</taxon>
        <taxon>eudicotyledons</taxon>
        <taxon>Gunneridae</taxon>
        <taxon>Pentapetalae</taxon>
        <taxon>asterids</taxon>
        <taxon>campanulids</taxon>
        <taxon>Asterales</taxon>
        <taxon>Asteraceae</taxon>
        <taxon>Asteroideae</taxon>
        <taxon>Heliantheae alliance</taxon>
        <taxon>Heliantheae</taxon>
        <taxon>Helianthus</taxon>
    </lineage>
</organism>